<comment type="caution">
    <text evidence="1">The sequence shown here is derived from an EMBL/GenBank/DDBJ whole genome shotgun (WGS) entry which is preliminary data.</text>
</comment>
<evidence type="ECO:0000313" key="2">
    <source>
        <dbReference type="Proteomes" id="UP001596253"/>
    </source>
</evidence>
<name>A0ABW1R5C5_9LACO</name>
<sequence>MASGVESATKNIIKTFYQSENSRKAILAVLKSSATLNNRPVQAIWPILMKNLNERQLSHNGVPSTSEIAVYAGIRFFALYQQGKDQFVDGSENVAFFKLLSKLRMDKKIQKGLDQRVRAVLSVNDVTSVINGLTNLIGIINGHNEMHNVRIDFACLAQELYWFQLNHKQRVQVRLKWGEQYFYDSHKSTESGE</sequence>
<reference evidence="2" key="1">
    <citation type="journal article" date="2019" name="Int. J. Syst. Evol. Microbiol.">
        <title>The Global Catalogue of Microorganisms (GCM) 10K type strain sequencing project: providing services to taxonomists for standard genome sequencing and annotation.</title>
        <authorList>
            <consortium name="The Broad Institute Genomics Platform"/>
            <consortium name="The Broad Institute Genome Sequencing Center for Infectious Disease"/>
            <person name="Wu L."/>
            <person name="Ma J."/>
        </authorList>
    </citation>
    <scope>NUCLEOTIDE SEQUENCE [LARGE SCALE GENOMIC DNA]</scope>
    <source>
        <strain evidence="2">CCM 8932</strain>
    </source>
</reference>
<proteinExistence type="predicted"/>
<protein>
    <submittedName>
        <fullName evidence="1">Type I-E CRISPR-associated protein Cse2/CasB</fullName>
    </submittedName>
</protein>
<gene>
    <name evidence="1" type="primary">casB</name>
    <name evidence="1" type="synonym">cse2</name>
    <name evidence="1" type="ORF">ACFP3T_09015</name>
</gene>
<dbReference type="RefSeq" id="WP_171001025.1">
    <property type="nucleotide sequence ID" value="NZ_BJDK01000007.1"/>
</dbReference>
<dbReference type="InterPro" id="IPR038287">
    <property type="entry name" value="Cse2_sf"/>
</dbReference>
<evidence type="ECO:0000313" key="1">
    <source>
        <dbReference type="EMBL" id="MFC6164805.1"/>
    </source>
</evidence>
<dbReference type="NCBIfam" id="TIGR02548">
    <property type="entry name" value="casB_cse2"/>
    <property type="match status" value="1"/>
</dbReference>
<dbReference type="Proteomes" id="UP001596253">
    <property type="component" value="Unassembled WGS sequence"/>
</dbReference>
<keyword evidence="2" id="KW-1185">Reference proteome</keyword>
<dbReference type="Pfam" id="PF09485">
    <property type="entry name" value="CRISPR_Cse2"/>
    <property type="match status" value="1"/>
</dbReference>
<organism evidence="1 2">
    <name type="scientific">Lactiplantibacillus dongliensis</name>
    <dbReference type="NCBI Taxonomy" id="2559919"/>
    <lineage>
        <taxon>Bacteria</taxon>
        <taxon>Bacillati</taxon>
        <taxon>Bacillota</taxon>
        <taxon>Bacilli</taxon>
        <taxon>Lactobacillales</taxon>
        <taxon>Lactobacillaceae</taxon>
        <taxon>Lactiplantibacillus</taxon>
    </lineage>
</organism>
<dbReference type="EMBL" id="JBHSSD010000040">
    <property type="protein sequence ID" value="MFC6164805.1"/>
    <property type="molecule type" value="Genomic_DNA"/>
</dbReference>
<dbReference type="InterPro" id="IPR013382">
    <property type="entry name" value="CRISPR-assoc_prot_Cse2"/>
</dbReference>
<dbReference type="Gene3D" id="1.10.520.40">
    <property type="entry name" value="CRISPR-associated protein Cse2"/>
    <property type="match status" value="1"/>
</dbReference>
<accession>A0ABW1R5C5</accession>